<evidence type="ECO:0000313" key="3">
    <source>
        <dbReference type="Proteomes" id="UP000193926"/>
    </source>
</evidence>
<sequence>MEAAAILSDQSIFESSFTVPATPTFEACASAFARGTLISTVMGPIAVEDLIPGDLVETHRGPQPVVWKGSTSYLPDFGGDTTSLTHLLRLPGYGIDQSDLLLGPAARLVVRQDRFSDLLNCDAVLAPASDYVDGDRILRVTPPGSVQLYHFALQRHGIIRANGHELESYHPGRITGPEIGASVKNVLKSMFRHLNDLDAFGDLAFPRTTRDVIETLRVA</sequence>
<feature type="domain" description="Hedgehog/Intein (Hint)" evidence="1">
    <location>
        <begin position="31"/>
        <end position="172"/>
    </location>
</feature>
<evidence type="ECO:0000259" key="1">
    <source>
        <dbReference type="Pfam" id="PF13403"/>
    </source>
</evidence>
<reference evidence="2 3" key="1">
    <citation type="submission" date="2014-03" db="EMBL/GenBank/DDBJ databases">
        <title>The draft genome sequence of Marivita geojedonensis KCTC 23882.</title>
        <authorList>
            <person name="Lai Q."/>
            <person name="Shao Z."/>
        </authorList>
    </citation>
    <scope>NUCLEOTIDE SEQUENCE [LARGE SCALE GENOMIC DNA]</scope>
    <source>
        <strain evidence="2 3">DPG-138</strain>
    </source>
</reference>
<gene>
    <name evidence="2" type="ORF">MGEO_00605</name>
</gene>
<protein>
    <recommendedName>
        <fullName evidence="1">Hedgehog/Intein (Hint) domain-containing protein</fullName>
    </recommendedName>
</protein>
<dbReference type="STRING" id="1123756.MGEO_00605"/>
<accession>A0A1X4NRM1</accession>
<keyword evidence="3" id="KW-1185">Reference proteome</keyword>
<dbReference type="AlphaFoldDB" id="A0A1X4NRM1"/>
<comment type="caution">
    <text evidence="2">The sequence shown here is derived from an EMBL/GenBank/DDBJ whole genome shotgun (WGS) entry which is preliminary data.</text>
</comment>
<evidence type="ECO:0000313" key="2">
    <source>
        <dbReference type="EMBL" id="OSQ53536.1"/>
    </source>
</evidence>
<proteinExistence type="predicted"/>
<name>A0A1X4NRM1_9RHOB</name>
<dbReference type="Pfam" id="PF13403">
    <property type="entry name" value="Hint_2"/>
    <property type="match status" value="1"/>
</dbReference>
<dbReference type="SUPFAM" id="SSF51294">
    <property type="entry name" value="Hedgehog/intein (Hint) domain"/>
    <property type="match status" value="1"/>
</dbReference>
<dbReference type="Proteomes" id="UP000193926">
    <property type="component" value="Unassembled WGS sequence"/>
</dbReference>
<organism evidence="2 3">
    <name type="scientific">Marivita geojedonensis</name>
    <dbReference type="NCBI Taxonomy" id="1123756"/>
    <lineage>
        <taxon>Bacteria</taxon>
        <taxon>Pseudomonadati</taxon>
        <taxon>Pseudomonadota</taxon>
        <taxon>Alphaproteobacteria</taxon>
        <taxon>Rhodobacterales</taxon>
        <taxon>Roseobacteraceae</taxon>
        <taxon>Marivita</taxon>
    </lineage>
</organism>
<dbReference type="EMBL" id="JFKC01000001">
    <property type="protein sequence ID" value="OSQ53536.1"/>
    <property type="molecule type" value="Genomic_DNA"/>
</dbReference>
<dbReference type="InterPro" id="IPR036844">
    <property type="entry name" value="Hint_dom_sf"/>
</dbReference>
<dbReference type="InterPro" id="IPR028992">
    <property type="entry name" value="Hedgehog/Intein_dom"/>
</dbReference>